<name>A0ABR3M542_9TELE</name>
<dbReference type="Gene3D" id="3.30.70.270">
    <property type="match status" value="1"/>
</dbReference>
<evidence type="ECO:0000313" key="10">
    <source>
        <dbReference type="Proteomes" id="UP001558613"/>
    </source>
</evidence>
<feature type="region of interest" description="Disordered" evidence="7">
    <location>
        <begin position="32"/>
        <end position="77"/>
    </location>
</feature>
<keyword evidence="2" id="KW-0548">Nucleotidyltransferase</keyword>
<evidence type="ECO:0000259" key="8">
    <source>
        <dbReference type="Pfam" id="PF17917"/>
    </source>
</evidence>
<gene>
    <name evidence="9" type="ORF">QQF64_009626</name>
</gene>
<sequence length="276" mass="31247">MQRHVVIHSEAWEDHLDKLRRVLSELRRAGLTANPRKRSSSSLGGQVPGIPSGKRTGPTTRGEDLSHPEGTKTYHKNPGTSFLGVGGILPMFHPQLFLYSCPPDRPDQEGATGEDMGLGAVLSQIQEGKEHLVIYISRKLTQTERKYAAVEKEALAIKWAVLELRYYLFGRKFIGGGDNTWETPGDRHTGPISHGCSQSPRPIKETLKDPVSELQLHYMDAYLFLRFLQTTRRDCWARGGSTDTATWRGKKRRTQREHQSTEHVTYLYSFTCLFVK</sequence>
<dbReference type="Gene3D" id="3.10.20.370">
    <property type="match status" value="1"/>
</dbReference>
<evidence type="ECO:0000256" key="6">
    <source>
        <dbReference type="ARBA" id="ARBA00022918"/>
    </source>
</evidence>
<dbReference type="InterPro" id="IPR043502">
    <property type="entry name" value="DNA/RNA_pol_sf"/>
</dbReference>
<keyword evidence="4" id="KW-0255">Endonuclease</keyword>
<keyword evidence="1" id="KW-0808">Transferase</keyword>
<keyword evidence="10" id="KW-1185">Reference proteome</keyword>
<evidence type="ECO:0000256" key="3">
    <source>
        <dbReference type="ARBA" id="ARBA00022722"/>
    </source>
</evidence>
<evidence type="ECO:0000256" key="2">
    <source>
        <dbReference type="ARBA" id="ARBA00022695"/>
    </source>
</evidence>
<dbReference type="SUPFAM" id="SSF56672">
    <property type="entry name" value="DNA/RNA polymerases"/>
    <property type="match status" value="1"/>
</dbReference>
<evidence type="ECO:0000256" key="7">
    <source>
        <dbReference type="SAM" id="MobiDB-lite"/>
    </source>
</evidence>
<dbReference type="Proteomes" id="UP001558613">
    <property type="component" value="Unassembled WGS sequence"/>
</dbReference>
<dbReference type="PANTHER" id="PTHR34072">
    <property type="entry name" value="ENZYMATIC POLYPROTEIN-RELATED"/>
    <property type="match status" value="1"/>
</dbReference>
<organism evidence="9 10">
    <name type="scientific">Cirrhinus molitorella</name>
    <name type="common">mud carp</name>
    <dbReference type="NCBI Taxonomy" id="172907"/>
    <lineage>
        <taxon>Eukaryota</taxon>
        <taxon>Metazoa</taxon>
        <taxon>Chordata</taxon>
        <taxon>Craniata</taxon>
        <taxon>Vertebrata</taxon>
        <taxon>Euteleostomi</taxon>
        <taxon>Actinopterygii</taxon>
        <taxon>Neopterygii</taxon>
        <taxon>Teleostei</taxon>
        <taxon>Ostariophysi</taxon>
        <taxon>Cypriniformes</taxon>
        <taxon>Cyprinidae</taxon>
        <taxon>Labeoninae</taxon>
        <taxon>Labeonini</taxon>
        <taxon>Cirrhinus</taxon>
    </lineage>
</organism>
<keyword evidence="6" id="KW-0695">RNA-directed DNA polymerase</keyword>
<evidence type="ECO:0000256" key="1">
    <source>
        <dbReference type="ARBA" id="ARBA00022679"/>
    </source>
</evidence>
<reference evidence="9 10" key="1">
    <citation type="submission" date="2023-09" db="EMBL/GenBank/DDBJ databases">
        <authorList>
            <person name="Wang M."/>
        </authorList>
    </citation>
    <scope>NUCLEOTIDE SEQUENCE [LARGE SCALE GENOMIC DNA]</scope>
    <source>
        <strain evidence="9">GT-2023</strain>
        <tissue evidence="9">Liver</tissue>
    </source>
</reference>
<dbReference type="PANTHER" id="PTHR34072:SF52">
    <property type="entry name" value="RIBONUCLEASE H"/>
    <property type="match status" value="1"/>
</dbReference>
<feature type="domain" description="Reverse transcriptase RNase H-like" evidence="8">
    <location>
        <begin position="115"/>
        <end position="174"/>
    </location>
</feature>
<dbReference type="InterPro" id="IPR043128">
    <property type="entry name" value="Rev_trsase/Diguanyl_cyclase"/>
</dbReference>
<evidence type="ECO:0000313" key="9">
    <source>
        <dbReference type="EMBL" id="KAL1259049.1"/>
    </source>
</evidence>
<accession>A0ABR3M542</accession>
<comment type="caution">
    <text evidence="9">The sequence shown here is derived from an EMBL/GenBank/DDBJ whole genome shotgun (WGS) entry which is preliminary data.</text>
</comment>
<evidence type="ECO:0000256" key="4">
    <source>
        <dbReference type="ARBA" id="ARBA00022759"/>
    </source>
</evidence>
<protein>
    <recommendedName>
        <fullName evidence="8">Reverse transcriptase RNase H-like domain-containing protein</fullName>
    </recommendedName>
</protein>
<proteinExistence type="predicted"/>
<dbReference type="EMBL" id="JAYMGO010000016">
    <property type="protein sequence ID" value="KAL1259049.1"/>
    <property type="molecule type" value="Genomic_DNA"/>
</dbReference>
<dbReference type="Pfam" id="PF17917">
    <property type="entry name" value="RT_RNaseH"/>
    <property type="match status" value="1"/>
</dbReference>
<feature type="compositionally biased region" description="Basic and acidic residues" evidence="7">
    <location>
        <begin position="61"/>
        <end position="72"/>
    </location>
</feature>
<dbReference type="InterPro" id="IPR041373">
    <property type="entry name" value="RT_RNaseH"/>
</dbReference>
<evidence type="ECO:0000256" key="5">
    <source>
        <dbReference type="ARBA" id="ARBA00022801"/>
    </source>
</evidence>
<keyword evidence="5" id="KW-0378">Hydrolase</keyword>
<keyword evidence="3" id="KW-0540">Nuclease</keyword>